<comment type="similarity">
    <text evidence="2">Belongs to the CorA metal ion transporter (MIT) (TC 1.A.35) family.</text>
</comment>
<dbReference type="Gene3D" id="1.20.58.340">
    <property type="entry name" value="Magnesium transport protein CorA, transmembrane region"/>
    <property type="match status" value="2"/>
</dbReference>
<feature type="region of interest" description="Disordered" evidence="6">
    <location>
        <begin position="276"/>
        <end position="348"/>
    </location>
</feature>
<evidence type="ECO:0000256" key="7">
    <source>
        <dbReference type="SAM" id="Phobius"/>
    </source>
</evidence>
<feature type="compositionally biased region" description="Acidic residues" evidence="6">
    <location>
        <begin position="443"/>
        <end position="452"/>
    </location>
</feature>
<dbReference type="InterPro" id="IPR045861">
    <property type="entry name" value="CorA_cytoplasmic_dom"/>
</dbReference>
<evidence type="ECO:0000256" key="2">
    <source>
        <dbReference type="ARBA" id="ARBA00009765"/>
    </source>
</evidence>
<dbReference type="PANTHER" id="PTHR21535:SF51">
    <property type="entry name" value="MANGANESE RESISTANCE PROTEIN MNR2"/>
    <property type="match status" value="1"/>
</dbReference>
<dbReference type="SUPFAM" id="SSF143865">
    <property type="entry name" value="CorA soluble domain-like"/>
    <property type="match status" value="1"/>
</dbReference>
<feature type="compositionally biased region" description="Basic and acidic residues" evidence="6">
    <location>
        <begin position="110"/>
        <end position="126"/>
    </location>
</feature>
<dbReference type="GO" id="GO:0010961">
    <property type="term" value="P:intracellular magnesium ion homeostasis"/>
    <property type="evidence" value="ECO:0007669"/>
    <property type="project" value="TreeGrafter"/>
</dbReference>
<proteinExistence type="inferred from homology"/>
<organism evidence="8 9">
    <name type="scientific">Zymoseptoria brevis</name>
    <dbReference type="NCBI Taxonomy" id="1047168"/>
    <lineage>
        <taxon>Eukaryota</taxon>
        <taxon>Fungi</taxon>
        <taxon>Dikarya</taxon>
        <taxon>Ascomycota</taxon>
        <taxon>Pezizomycotina</taxon>
        <taxon>Dothideomycetes</taxon>
        <taxon>Dothideomycetidae</taxon>
        <taxon>Mycosphaerellales</taxon>
        <taxon>Mycosphaerellaceae</taxon>
        <taxon>Zymoseptoria</taxon>
    </lineage>
</organism>
<dbReference type="Gene3D" id="3.30.460.20">
    <property type="entry name" value="CorA soluble domain-like"/>
    <property type="match status" value="1"/>
</dbReference>
<dbReference type="GO" id="GO:0015095">
    <property type="term" value="F:magnesium ion transmembrane transporter activity"/>
    <property type="evidence" value="ECO:0007669"/>
    <property type="project" value="InterPro"/>
</dbReference>
<dbReference type="FunFam" id="1.20.58.340:FF:000008">
    <property type="entry name" value="CorA family metal ion transporter"/>
    <property type="match status" value="1"/>
</dbReference>
<dbReference type="InterPro" id="IPR044089">
    <property type="entry name" value="Alr1-like"/>
</dbReference>
<dbReference type="SUPFAM" id="SSF144083">
    <property type="entry name" value="Magnesium transport protein CorA, transmembrane region"/>
    <property type="match status" value="1"/>
</dbReference>
<feature type="transmembrane region" description="Helical" evidence="7">
    <location>
        <begin position="862"/>
        <end position="883"/>
    </location>
</feature>
<dbReference type="GO" id="GO:0000329">
    <property type="term" value="C:fungal-type vacuole membrane"/>
    <property type="evidence" value="ECO:0007669"/>
    <property type="project" value="TreeGrafter"/>
</dbReference>
<feature type="region of interest" description="Disordered" evidence="6">
    <location>
        <begin position="679"/>
        <end position="726"/>
    </location>
</feature>
<dbReference type="PANTHER" id="PTHR21535">
    <property type="entry name" value="MAGNESIUM AND COBALT TRANSPORT PROTEIN/MITOCHONDRIAL IMPORT INNER MEMBRANE TRANSLOCASE SUBUNIT TIM8"/>
    <property type="match status" value="1"/>
</dbReference>
<accession>A0A0F4GPT6</accession>
<keyword evidence="3 7" id="KW-0812">Transmembrane</keyword>
<dbReference type="InterPro" id="IPR045863">
    <property type="entry name" value="CorA_TM1_TM2"/>
</dbReference>
<comment type="caution">
    <text evidence="8">The sequence shown here is derived from an EMBL/GenBank/DDBJ whole genome shotgun (WGS) entry which is preliminary data.</text>
</comment>
<dbReference type="OrthoDB" id="29879at2759"/>
<keyword evidence="9" id="KW-1185">Reference proteome</keyword>
<evidence type="ECO:0000313" key="8">
    <source>
        <dbReference type="EMBL" id="KJX99416.1"/>
    </source>
</evidence>
<reference evidence="8 9" key="1">
    <citation type="submission" date="2015-03" db="EMBL/GenBank/DDBJ databases">
        <title>RNA-seq based gene annotation and comparative genomics of four Zymoseptoria species reveal species-specific pathogenicity related genes and transposable element activity.</title>
        <authorList>
            <person name="Grandaubert J."/>
            <person name="Bhattacharyya A."/>
            <person name="Stukenbrock E.H."/>
        </authorList>
    </citation>
    <scope>NUCLEOTIDE SEQUENCE [LARGE SCALE GENOMIC DNA]</scope>
    <source>
        <strain evidence="8 9">Zb18110</strain>
    </source>
</reference>
<feature type="compositionally biased region" description="Acidic residues" evidence="6">
    <location>
        <begin position="318"/>
        <end position="330"/>
    </location>
</feature>
<feature type="compositionally biased region" description="Basic and acidic residues" evidence="6">
    <location>
        <begin position="276"/>
        <end position="301"/>
    </location>
</feature>
<evidence type="ECO:0000256" key="6">
    <source>
        <dbReference type="SAM" id="MobiDB-lite"/>
    </source>
</evidence>
<feature type="region of interest" description="Disordered" evidence="6">
    <location>
        <begin position="1"/>
        <end position="228"/>
    </location>
</feature>
<evidence type="ECO:0000256" key="1">
    <source>
        <dbReference type="ARBA" id="ARBA00004141"/>
    </source>
</evidence>
<comment type="subcellular location">
    <subcellularLocation>
        <location evidence="1">Membrane</location>
        <topology evidence="1">Multi-pass membrane protein</topology>
    </subcellularLocation>
</comment>
<feature type="compositionally biased region" description="Basic residues" evidence="6">
    <location>
        <begin position="339"/>
        <end position="348"/>
    </location>
</feature>
<feature type="compositionally biased region" description="Polar residues" evidence="6">
    <location>
        <begin position="81"/>
        <end position="106"/>
    </location>
</feature>
<gene>
    <name evidence="8" type="ORF">TI39_contig359g00023</name>
</gene>
<evidence type="ECO:0000256" key="3">
    <source>
        <dbReference type="ARBA" id="ARBA00022692"/>
    </source>
</evidence>
<dbReference type="Proteomes" id="UP000033647">
    <property type="component" value="Unassembled WGS sequence"/>
</dbReference>
<feature type="region of interest" description="Disordered" evidence="6">
    <location>
        <begin position="501"/>
        <end position="527"/>
    </location>
</feature>
<feature type="compositionally biased region" description="Basic residues" evidence="6">
    <location>
        <begin position="210"/>
        <end position="223"/>
    </location>
</feature>
<protein>
    <submittedName>
        <fullName evidence="8">Cora family metal ion transporter like protein</fullName>
    </submittedName>
</protein>
<name>A0A0F4GPT6_9PEZI</name>
<evidence type="ECO:0000256" key="4">
    <source>
        <dbReference type="ARBA" id="ARBA00022989"/>
    </source>
</evidence>
<dbReference type="InterPro" id="IPR002523">
    <property type="entry name" value="MgTranspt_CorA/ZnTranspt_ZntB"/>
</dbReference>
<sequence length="890" mass="99290">MAGSSRDAIARVAGPDSMAKPGPSNAASSAADPTESAPPKKKKHRAGKKRRNRRQSFIAPSEATEENAPTGERPSLLDTAARNSASHQASFYRLNNSGNRSNTSLESEALLDHREYQQPRSRRDTIKSGFARVAQPFSSRHQHRSSAASVERSNVNAPNKSRLGRRSNTFDEEEEEERESNDRTPLLSTQNRSERPGTSRGNSNANYGSRGHRRASNHSKASSRQRGFEVITHNRLGLNEEPHDVNNPPSMPGSPVIGAADDVFMAGLGSSMSDRGRDAVINIDPRDNGKRWTSESPESRRRPTVAELAERDVCFPADDGDSEACEEEEEGHTHERHTSSTRRRRRRARQWPDLEVLDEWSREEKEARTHQDFLRAKRISEPVMVGGRLRPAKTAWHREEDDAPFRFTYFNETLDGTIHARTISDLLQDGMEFKELFLPDPVELSDDSEDDEPGRSENALARPAMHQRASSDSNAKPADVMSTNGDGRTASIAATARSGIESAPVSGNATPKQPAQPAPGKHQGPRPTFWLDVLKPTETEMKILAKAFGIHQLTIEDILMDEPREKVELFQHYYFVNYRTFEQDKDSEDYMEPINMYVIVFRDGVISFHHSMSPHPANVRRRIRQLNDYMSPTADWISYAIIDDVTDVYAPLVSEIEQEVDVIDEDILYMHTTAADAADNNNSAVKQKPQPRPAKKNILDTKTERSGSGNAADMGAQKAEGDKTIGESGGDLLRRVGESRKKVMGLYRLLGNKADVIKGFAKRCNEHWEVAPRSEIGLYLGDIQDHIVTMTGNLSHYESLLSRAHGNYVAQINIRMNERAEQNADVLGKLTVLGTIVLPMNIITGMWGMNVWVPGQDIEGDLTWFFCITAGLAAFGLICYFIAKKVYGIV</sequence>
<dbReference type="AlphaFoldDB" id="A0A0F4GPT6"/>
<keyword evidence="4 7" id="KW-1133">Transmembrane helix</keyword>
<dbReference type="STRING" id="1047168.A0A0F4GPT6"/>
<evidence type="ECO:0000256" key="5">
    <source>
        <dbReference type="ARBA" id="ARBA00023136"/>
    </source>
</evidence>
<dbReference type="Pfam" id="PF01544">
    <property type="entry name" value="CorA"/>
    <property type="match status" value="2"/>
</dbReference>
<dbReference type="CDD" id="cd12829">
    <property type="entry name" value="Alr1p-like"/>
    <property type="match status" value="1"/>
</dbReference>
<feature type="compositionally biased region" description="Basic residues" evidence="6">
    <location>
        <begin position="39"/>
        <end position="54"/>
    </location>
</feature>
<dbReference type="EMBL" id="LAFY01000351">
    <property type="protein sequence ID" value="KJX99416.1"/>
    <property type="molecule type" value="Genomic_DNA"/>
</dbReference>
<evidence type="ECO:0000313" key="9">
    <source>
        <dbReference type="Proteomes" id="UP000033647"/>
    </source>
</evidence>
<feature type="region of interest" description="Disordered" evidence="6">
    <location>
        <begin position="442"/>
        <end position="486"/>
    </location>
</feature>
<feature type="compositionally biased region" description="Acidic residues" evidence="6">
    <location>
        <begin position="170"/>
        <end position="179"/>
    </location>
</feature>
<keyword evidence="5 7" id="KW-0472">Membrane</keyword>